<comment type="similarity">
    <text evidence="1">Belongs to the DNA polymerase type-B family.</text>
</comment>
<keyword evidence="5" id="KW-0235">DNA replication</keyword>
<dbReference type="InterPro" id="IPR023211">
    <property type="entry name" value="DNA_pol_palm_dom_sf"/>
</dbReference>
<evidence type="ECO:0000256" key="8">
    <source>
        <dbReference type="ARBA" id="ARBA00022932"/>
    </source>
</evidence>
<evidence type="ECO:0000259" key="11">
    <source>
        <dbReference type="Pfam" id="PF03175"/>
    </source>
</evidence>
<evidence type="ECO:0000256" key="7">
    <source>
        <dbReference type="ARBA" id="ARBA00022801"/>
    </source>
</evidence>
<evidence type="ECO:0000256" key="6">
    <source>
        <dbReference type="ARBA" id="ARBA00022722"/>
    </source>
</evidence>
<reference evidence="12" key="1">
    <citation type="journal article" date="2021" name="Proc. Natl. Acad. Sci. U.S.A.">
        <title>A Catalog of Tens of Thousands of Viruses from Human Metagenomes Reveals Hidden Associations with Chronic Diseases.</title>
        <authorList>
            <person name="Tisza M.J."/>
            <person name="Buck C.B."/>
        </authorList>
    </citation>
    <scope>NUCLEOTIDE SEQUENCE</scope>
    <source>
        <strain evidence="12">CtaUh10</strain>
    </source>
</reference>
<dbReference type="Gene3D" id="4.10.80.20">
    <property type="entry name" value="DNA polymerase, domain 5"/>
    <property type="match status" value="1"/>
</dbReference>
<keyword evidence="8" id="KW-0239">DNA-directed DNA polymerase</keyword>
<evidence type="ECO:0000256" key="1">
    <source>
        <dbReference type="ARBA" id="ARBA00005755"/>
    </source>
</evidence>
<feature type="domain" description="DNA-directed DNA polymerase family B mitochondria/virus" evidence="11">
    <location>
        <begin position="136"/>
        <end position="382"/>
    </location>
</feature>
<evidence type="ECO:0000256" key="10">
    <source>
        <dbReference type="ARBA" id="ARBA00049244"/>
    </source>
</evidence>
<evidence type="ECO:0000256" key="4">
    <source>
        <dbReference type="ARBA" id="ARBA00022695"/>
    </source>
</evidence>
<dbReference type="GO" id="GO:0016787">
    <property type="term" value="F:hydrolase activity"/>
    <property type="evidence" value="ECO:0007669"/>
    <property type="project" value="UniProtKB-KW"/>
</dbReference>
<keyword evidence="7" id="KW-0378">Hydrolase</keyword>
<dbReference type="Gene3D" id="1.10.287.690">
    <property type="entry name" value="Helix hairpin bin"/>
    <property type="match status" value="1"/>
</dbReference>
<dbReference type="InterPro" id="IPR043502">
    <property type="entry name" value="DNA/RNA_pol_sf"/>
</dbReference>
<proteinExistence type="inferred from homology"/>
<dbReference type="GO" id="GO:0003677">
    <property type="term" value="F:DNA binding"/>
    <property type="evidence" value="ECO:0007669"/>
    <property type="project" value="UniProtKB-KW"/>
</dbReference>
<dbReference type="GO" id="GO:0006260">
    <property type="term" value="P:DNA replication"/>
    <property type="evidence" value="ECO:0007669"/>
    <property type="project" value="UniProtKB-KW"/>
</dbReference>
<dbReference type="Pfam" id="PF03175">
    <property type="entry name" value="DNA_pol_B_2"/>
    <property type="match status" value="1"/>
</dbReference>
<name>A0A8S5QSD5_9CAUD</name>
<keyword evidence="4" id="KW-0548">Nucleotidyltransferase</keyword>
<dbReference type="EC" id="2.7.7.7" evidence="2"/>
<dbReference type="GO" id="GO:0004518">
    <property type="term" value="F:nuclease activity"/>
    <property type="evidence" value="ECO:0007669"/>
    <property type="project" value="UniProtKB-KW"/>
</dbReference>
<accession>A0A8S5QSD5</accession>
<dbReference type="InterPro" id="IPR004868">
    <property type="entry name" value="DNA-dir_DNA_pol_B_mt/vir"/>
</dbReference>
<evidence type="ECO:0000256" key="2">
    <source>
        <dbReference type="ARBA" id="ARBA00012417"/>
    </source>
</evidence>
<dbReference type="Gene3D" id="3.90.1600.10">
    <property type="entry name" value="Palm domain of DNA polymerase"/>
    <property type="match status" value="1"/>
</dbReference>
<dbReference type="SUPFAM" id="SSF56672">
    <property type="entry name" value="DNA/RNA polymerases"/>
    <property type="match status" value="1"/>
</dbReference>
<dbReference type="GO" id="GO:0000166">
    <property type="term" value="F:nucleotide binding"/>
    <property type="evidence" value="ECO:0007669"/>
    <property type="project" value="InterPro"/>
</dbReference>
<dbReference type="Gene3D" id="3.30.1770.10">
    <property type="entry name" value="TPR 1 domain of DNA polymerase"/>
    <property type="match status" value="1"/>
</dbReference>
<keyword evidence="3" id="KW-0808">Transferase</keyword>
<dbReference type="GO" id="GO:0003887">
    <property type="term" value="F:DNA-directed DNA polymerase activity"/>
    <property type="evidence" value="ECO:0007669"/>
    <property type="project" value="UniProtKB-KW"/>
</dbReference>
<evidence type="ECO:0000256" key="5">
    <source>
        <dbReference type="ARBA" id="ARBA00022705"/>
    </source>
</evidence>
<keyword evidence="9" id="KW-0238">DNA-binding</keyword>
<organism evidence="12">
    <name type="scientific">Podoviridae sp. ctaUh10</name>
    <dbReference type="NCBI Taxonomy" id="2826563"/>
    <lineage>
        <taxon>Viruses</taxon>
        <taxon>Duplodnaviria</taxon>
        <taxon>Heunggongvirae</taxon>
        <taxon>Uroviricota</taxon>
        <taxon>Caudoviricetes</taxon>
    </lineage>
</organism>
<sequence>MTVQDKRVGLWCVDNVIRFTDGTVLRGVAAPNRLLASIMSGGKLTVYVTDPEMLDPFVAHVVHALPHNEHNADLSWDAIVSKKGKFFSFTVRIDRENSARFFDISNLLRENCRLTMTDTQLLSILREYDLRGLCKITAGGASMEAFASGEWKWYYDKFPQLESGDKKSLHDAYIGGFMLANEGMYSKAIDVDCNSMYPSILRDEWLPWGLPEQYEGKYEQDSDMPLHCDELTFRAELKPNGYPFLLDNRSVYGLNRLTSTRGYITRVLTDIDQELLYENYNVTIYKHVRGWKFRRSKGFFRSFIDEWGGLKQKATGEKRQMAKLIMNALVGKMASLPKGSVMLPTSNDGITLDWDVAHREESNLKTDFLPVPVWVNAYARRKLMTVCHANAGRVLYANTDGCILSGWDPVRSCEIHPTELGKWKIAAKYEKLTILGMNRYQGWREDGGVDVCMAGNMFAKPIPYEQFRHGMQVMDDYGTMVML</sequence>
<dbReference type="EMBL" id="BK015716">
    <property type="protein sequence ID" value="DAE21715.1"/>
    <property type="molecule type" value="Genomic_DNA"/>
</dbReference>
<evidence type="ECO:0000313" key="12">
    <source>
        <dbReference type="EMBL" id="DAE21715.1"/>
    </source>
</evidence>
<evidence type="ECO:0000256" key="3">
    <source>
        <dbReference type="ARBA" id="ARBA00022679"/>
    </source>
</evidence>
<comment type="catalytic activity">
    <reaction evidence="10">
        <text>DNA(n) + a 2'-deoxyribonucleoside 5'-triphosphate = DNA(n+1) + diphosphate</text>
        <dbReference type="Rhea" id="RHEA:22508"/>
        <dbReference type="Rhea" id="RHEA-COMP:17339"/>
        <dbReference type="Rhea" id="RHEA-COMP:17340"/>
        <dbReference type="ChEBI" id="CHEBI:33019"/>
        <dbReference type="ChEBI" id="CHEBI:61560"/>
        <dbReference type="ChEBI" id="CHEBI:173112"/>
        <dbReference type="EC" id="2.7.7.7"/>
    </reaction>
</comment>
<keyword evidence="6" id="KW-0540">Nuclease</keyword>
<evidence type="ECO:0000256" key="9">
    <source>
        <dbReference type="ARBA" id="ARBA00023125"/>
    </source>
</evidence>
<protein>
    <recommendedName>
        <fullName evidence="2">DNA-directed DNA polymerase</fullName>
        <ecNumber evidence="2">2.7.7.7</ecNumber>
    </recommendedName>
</protein>